<evidence type="ECO:0000313" key="1">
    <source>
        <dbReference type="EMBL" id="QTP72364.1"/>
    </source>
</evidence>
<sequence>MNNILHNDEDQIGTMGGAVWNPLDFLPSTEEEEVHGDISFFEEIARESQELCTKYNVPATTTMPSKADGMEVGDDRVDTSRSALTLARILVVQEKVLGMSTSWEDTLISKRIYNFCEVTNSLPADPDGSFDVCRRTGDFSKLEYTDAVILRIIIDCSKGESSHSSTAVGKAGMLAARVNTPRHEHRSSLHLASYMQDGCLRTAYSADPKYLPSIMGGSGHRPLFDSPVNLYLSVKAYRGGGYDRLYGSATKEVKQCIEQLDDGIAANPVLSLRLRDRQDYLHGTYADKILIPPKALQNFGSIQLPEPLYKAAGAQNRFQSSEIRLVRTKHLIGRKDAERELEKTQRTQHALFGTSNTLHASQQAKLSRRLARKRFGDALQGNTAFMRLLDRCANGTEVDTLVKEGFLSVGCGVTEFTKWQAQWLAAGGKGEAHDIYSLTHTEDMFIRSEVSTEESFRVGGIPLRIKTSGHTRYQDTVSRVGMYQINSSMFEWADKLCLRLSEERQRLGVPIPAPTLSAIFNEDREWVNDDTLLIAKCLADVGTQTRAAHVCLISDDRRLGTQMANTCNIHVIRISSRSAVLKVPRERWDSQTDVSVEEAASMLSRTAMAGTRLLAVYVDSGSIAAACAKYDTTSSTPGKRIFKFREGISAGYNISNERYSRYNLRTEEVDAPLVYESHVNVHRGRRFKWYQPVENVYTSRVSWRTPAGAVEKDLRI</sequence>
<organism evidence="1 2">
    <name type="scientific">Botrytis cinerea binarnavirus 1</name>
    <dbReference type="NCBI Taxonomy" id="2802527"/>
    <lineage>
        <taxon>Viruses</taxon>
        <taxon>Riboviria</taxon>
        <taxon>Orthornavirae</taxon>
        <taxon>Lenarviricota</taxon>
        <taxon>Amabiliviricetes</taxon>
        <taxon>Wolframvirales</taxon>
        <taxon>Splipalmiviridae</taxon>
        <taxon>Jakapalmivirus</taxon>
        <taxon>Jakapalmivirus cinereae</taxon>
    </lineage>
</organism>
<reference evidence="1 2" key="1">
    <citation type="journal article" date="2021" name="MBio">
        <title>Novel Mycoviruses Discovered in the Mycovirome of a Necrotrophic Fungus.</title>
        <authorList>
            <person name="Ruiz-Padilla A."/>
            <person name="Rodriguez-Romero J."/>
            <person name="Gomez-Cid I."/>
            <person name="Pacifico D."/>
            <person name="Ayllon M.A."/>
        </authorList>
    </citation>
    <scope>NUCLEOTIDE SEQUENCE [LARGE SCALE GENOMIC DNA]</scope>
    <source>
        <strain evidence="1">BCI12_DN4441</strain>
    </source>
</reference>
<proteinExistence type="predicted"/>
<dbReference type="EMBL" id="MT711186">
    <property type="protein sequence ID" value="QTP72364.1"/>
    <property type="molecule type" value="Genomic_RNA"/>
</dbReference>
<dbReference type="Proteomes" id="UP001256460">
    <property type="component" value="Genome"/>
</dbReference>
<evidence type="ECO:0000313" key="2">
    <source>
        <dbReference type="Proteomes" id="UP001256460"/>
    </source>
</evidence>
<accession>A0A8A8QK03</accession>
<name>A0A8A8QK03_9VIRU</name>
<keyword evidence="2" id="KW-1185">Reference proteome</keyword>
<protein>
    <submittedName>
        <fullName evidence="1">Uncharacterized protein</fullName>
    </submittedName>
</protein>